<sequence>MPNYVIYPKRKATEEQVQKVRQDILDKGGRIGQEDSLTGGICITFDYDEDIIKPFYKHPLIARVERNSEFATV</sequence>
<keyword evidence="2" id="KW-1185">Reference proteome</keyword>
<evidence type="ECO:0000313" key="2">
    <source>
        <dbReference type="Proteomes" id="UP000191672"/>
    </source>
</evidence>
<comment type="caution">
    <text evidence="1">The sequence shown here is derived from an EMBL/GenBank/DDBJ whole genome shotgun (WGS) entry which is preliminary data.</text>
</comment>
<evidence type="ECO:0008006" key="3">
    <source>
        <dbReference type="Google" id="ProtNLM"/>
    </source>
</evidence>
<dbReference type="OrthoDB" id="5518345at2759"/>
<proteinExistence type="predicted"/>
<evidence type="ECO:0000313" key="1">
    <source>
        <dbReference type="EMBL" id="OQD80171.1"/>
    </source>
</evidence>
<gene>
    <name evidence="1" type="ORF">PENANT_c038G10637</name>
</gene>
<protein>
    <recommendedName>
        <fullName evidence="3">Inhibitor I9 domain-containing protein</fullName>
    </recommendedName>
</protein>
<dbReference type="AlphaFoldDB" id="A0A1V6PTA2"/>
<organism evidence="1 2">
    <name type="scientific">Penicillium antarcticum</name>
    <dbReference type="NCBI Taxonomy" id="416450"/>
    <lineage>
        <taxon>Eukaryota</taxon>
        <taxon>Fungi</taxon>
        <taxon>Dikarya</taxon>
        <taxon>Ascomycota</taxon>
        <taxon>Pezizomycotina</taxon>
        <taxon>Eurotiomycetes</taxon>
        <taxon>Eurotiomycetidae</taxon>
        <taxon>Eurotiales</taxon>
        <taxon>Aspergillaceae</taxon>
        <taxon>Penicillium</taxon>
    </lineage>
</organism>
<dbReference type="Proteomes" id="UP000191672">
    <property type="component" value="Unassembled WGS sequence"/>
</dbReference>
<name>A0A1V6PTA2_9EURO</name>
<dbReference type="SUPFAM" id="SSF54897">
    <property type="entry name" value="Protease propeptides/inhibitors"/>
    <property type="match status" value="1"/>
</dbReference>
<reference evidence="2" key="1">
    <citation type="journal article" date="2017" name="Nat. Microbiol.">
        <title>Global analysis of biosynthetic gene clusters reveals vast potential of secondary metabolite production in Penicillium species.</title>
        <authorList>
            <person name="Nielsen J.C."/>
            <person name="Grijseels S."/>
            <person name="Prigent S."/>
            <person name="Ji B."/>
            <person name="Dainat J."/>
            <person name="Nielsen K.F."/>
            <person name="Frisvad J.C."/>
            <person name="Workman M."/>
            <person name="Nielsen J."/>
        </authorList>
    </citation>
    <scope>NUCLEOTIDE SEQUENCE [LARGE SCALE GENOMIC DNA]</scope>
    <source>
        <strain evidence="2">IBT 31811</strain>
    </source>
</reference>
<dbReference type="EMBL" id="MDYN01000038">
    <property type="protein sequence ID" value="OQD80171.1"/>
    <property type="molecule type" value="Genomic_DNA"/>
</dbReference>
<accession>A0A1V6PTA2</accession>